<evidence type="ECO:0000256" key="1">
    <source>
        <dbReference type="SAM" id="MobiDB-lite"/>
    </source>
</evidence>
<evidence type="ECO:0008006" key="5">
    <source>
        <dbReference type="Google" id="ProtNLM"/>
    </source>
</evidence>
<evidence type="ECO:0000256" key="2">
    <source>
        <dbReference type="SAM" id="SignalP"/>
    </source>
</evidence>
<accession>A0A2U3BE02</accession>
<feature type="region of interest" description="Disordered" evidence="1">
    <location>
        <begin position="125"/>
        <end position="147"/>
    </location>
</feature>
<dbReference type="OrthoDB" id="5566524at2"/>
<dbReference type="Proteomes" id="UP000245362">
    <property type="component" value="Unassembled WGS sequence"/>
</dbReference>
<gene>
    <name evidence="3" type="ORF">DI392_01360</name>
</gene>
<feature type="signal peptide" evidence="2">
    <location>
        <begin position="1"/>
        <end position="18"/>
    </location>
</feature>
<dbReference type="RefSeq" id="WP_109318107.1">
    <property type="nucleotide sequence ID" value="NZ_QFWT01000001.1"/>
</dbReference>
<feature type="compositionally biased region" description="Basic and acidic residues" evidence="1">
    <location>
        <begin position="125"/>
        <end position="135"/>
    </location>
</feature>
<organism evidence="3 4">
    <name type="scientific">Vibrio albus</name>
    <dbReference type="NCBI Taxonomy" id="2200953"/>
    <lineage>
        <taxon>Bacteria</taxon>
        <taxon>Pseudomonadati</taxon>
        <taxon>Pseudomonadota</taxon>
        <taxon>Gammaproteobacteria</taxon>
        <taxon>Vibrionales</taxon>
        <taxon>Vibrionaceae</taxon>
        <taxon>Vibrio</taxon>
    </lineage>
</organism>
<dbReference type="InterPro" id="IPR021241">
    <property type="entry name" value="CsiV"/>
</dbReference>
<dbReference type="AlphaFoldDB" id="A0A2U3BE02"/>
<dbReference type="Pfam" id="PF10972">
    <property type="entry name" value="CsiV"/>
    <property type="match status" value="1"/>
</dbReference>
<dbReference type="EMBL" id="QFWT01000001">
    <property type="protein sequence ID" value="PWI34954.1"/>
    <property type="molecule type" value="Genomic_DNA"/>
</dbReference>
<name>A0A2U3BE02_9VIBR</name>
<comment type="caution">
    <text evidence="3">The sequence shown here is derived from an EMBL/GenBank/DDBJ whole genome shotgun (WGS) entry which is preliminary data.</text>
</comment>
<feature type="compositionally biased region" description="Polar residues" evidence="1">
    <location>
        <begin position="136"/>
        <end position="147"/>
    </location>
</feature>
<keyword evidence="4" id="KW-1185">Reference proteome</keyword>
<keyword evidence="2" id="KW-0732">Signal</keyword>
<proteinExistence type="predicted"/>
<evidence type="ECO:0000313" key="3">
    <source>
        <dbReference type="EMBL" id="PWI34954.1"/>
    </source>
</evidence>
<protein>
    <recommendedName>
        <fullName evidence="5">Peptidoglycan-binding protein CsiV</fullName>
    </recommendedName>
</protein>
<sequence length="274" mass="31388">MRKLIPLLLLFITLPGLTAERQFDIEVIIFKRAVDAENLQESWPDKLPEIDLSHAALLQNNEYLEAKGVTLLPQTEYQLTEQEEQLRRHAGYQVLVHTAWRQGDEGKGSAPVFHIMAGHDYSADYHPDGSEKKPDTTFSETGITDTSVENELNLSGVEEKTIDNPLYELDGKLQIYVQHYLFLESELDLKAPSVREVILEDKELDLPAEPEVTNDTTVQFGNLESVSPTVQVEKFLKSYRMKQKRRMRSGETHYLDHPLMGIVLQVRKVKEKTE</sequence>
<feature type="chain" id="PRO_5015651365" description="Peptidoglycan-binding protein CsiV" evidence="2">
    <location>
        <begin position="19"/>
        <end position="274"/>
    </location>
</feature>
<evidence type="ECO:0000313" key="4">
    <source>
        <dbReference type="Proteomes" id="UP000245362"/>
    </source>
</evidence>
<reference evidence="3 4" key="1">
    <citation type="submission" date="2018-05" db="EMBL/GenBank/DDBJ databases">
        <title>Vibrio limimaris sp. nov., isolated from marine sediment.</title>
        <authorList>
            <person name="Li C.-M."/>
        </authorList>
    </citation>
    <scope>NUCLEOTIDE SEQUENCE [LARGE SCALE GENOMIC DNA]</scope>
    <source>
        <strain evidence="3 4">E4404</strain>
    </source>
</reference>